<sequence>MELEQLPSDPTPWSMAYRNSAASGSFTPCVESDAEFRARLDAGTLQPIDDWYWDELYWDRAPTARHLYSSAVYVPGRNELVIAVRRFWRYSLARHAWIQKRLINDSPDQAMAGSGTYAYYDEKTDEVLMGGVGDGIYNAFALPLDGGARSRWHLIGGNDGLADSRDGRFITGFAPPAQTDFAYASPGRYYRYSLDERRNVDAGEIQYGADLQRTDFPRGYEFYDGWAMAYVPQLERYWVATRVNGAMQFLELDPTTSPWTLRRLVVPGVQPAWDLIISRKLVYWPRLKALTLTTRSDANVWLYRLE</sequence>
<comment type="caution">
    <text evidence="1">The sequence shown here is derived from an EMBL/GenBank/DDBJ whole genome shotgun (WGS) entry which is preliminary data.</text>
</comment>
<evidence type="ECO:0000313" key="1">
    <source>
        <dbReference type="EMBL" id="PZR12678.1"/>
    </source>
</evidence>
<protein>
    <submittedName>
        <fullName evidence="1">Uncharacterized protein</fullName>
    </submittedName>
</protein>
<gene>
    <name evidence="1" type="ORF">DI536_13940</name>
</gene>
<dbReference type="Proteomes" id="UP000249061">
    <property type="component" value="Unassembled WGS sequence"/>
</dbReference>
<name>A0A2W5UU05_9BACT</name>
<dbReference type="AlphaFoldDB" id="A0A2W5UU05"/>
<reference evidence="1 2" key="1">
    <citation type="submission" date="2017-08" db="EMBL/GenBank/DDBJ databases">
        <title>Infants hospitalized years apart are colonized by the same room-sourced microbial strains.</title>
        <authorList>
            <person name="Brooks B."/>
            <person name="Olm M.R."/>
            <person name="Firek B.A."/>
            <person name="Baker R."/>
            <person name="Thomas B.C."/>
            <person name="Morowitz M.J."/>
            <person name="Banfield J.F."/>
        </authorList>
    </citation>
    <scope>NUCLEOTIDE SEQUENCE [LARGE SCALE GENOMIC DNA]</scope>
    <source>
        <strain evidence="1">S2_003_000_R2_14</strain>
    </source>
</reference>
<accession>A0A2W5UU05</accession>
<organism evidence="1 2">
    <name type="scientific">Archangium gephyra</name>
    <dbReference type="NCBI Taxonomy" id="48"/>
    <lineage>
        <taxon>Bacteria</taxon>
        <taxon>Pseudomonadati</taxon>
        <taxon>Myxococcota</taxon>
        <taxon>Myxococcia</taxon>
        <taxon>Myxococcales</taxon>
        <taxon>Cystobacterineae</taxon>
        <taxon>Archangiaceae</taxon>
        <taxon>Archangium</taxon>
    </lineage>
</organism>
<dbReference type="EMBL" id="QFQP01000011">
    <property type="protein sequence ID" value="PZR12678.1"/>
    <property type="molecule type" value="Genomic_DNA"/>
</dbReference>
<evidence type="ECO:0000313" key="2">
    <source>
        <dbReference type="Proteomes" id="UP000249061"/>
    </source>
</evidence>
<proteinExistence type="predicted"/>